<dbReference type="Proteomes" id="UP000006565">
    <property type="component" value="Chromosome"/>
</dbReference>
<accession>E1RKF1</accession>
<dbReference type="RefSeq" id="WP_013328982.1">
    <property type="nucleotide sequence ID" value="NC_014507.1"/>
</dbReference>
<keyword evidence="3" id="KW-1185">Reference proteome</keyword>
<keyword evidence="1" id="KW-0812">Transmembrane</keyword>
<evidence type="ECO:0000313" key="2">
    <source>
        <dbReference type="EMBL" id="ADN35804.1"/>
    </source>
</evidence>
<feature type="transmembrane region" description="Helical" evidence="1">
    <location>
        <begin position="39"/>
        <end position="59"/>
    </location>
</feature>
<dbReference type="AlphaFoldDB" id="E1RKF1"/>
<dbReference type="OrthoDB" id="112373at2157"/>
<dbReference type="STRING" id="679926.Mpet_1037"/>
<gene>
    <name evidence="2" type="ordered locus">Mpet_1037</name>
</gene>
<keyword evidence="1" id="KW-1133">Transmembrane helix</keyword>
<dbReference type="eggNOG" id="arCOG07830">
    <property type="taxonomic scope" value="Archaea"/>
</dbReference>
<dbReference type="EMBL" id="CP002117">
    <property type="protein sequence ID" value="ADN35804.1"/>
    <property type="molecule type" value="Genomic_DNA"/>
</dbReference>
<proteinExistence type="predicted"/>
<dbReference type="KEGG" id="mpi:Mpet_1037"/>
<sequence precursor="true">MVSSVLQDLSAKKKIWVVVPSVSFAGIIIGFLFNENPVLGYLGVAGCIISSFILGGMAFVNEKKDIVALLAPLYAIIIFNPWSEYNTGYVMQILFSLTILVVTARFVLRFYSE</sequence>
<reference evidence="2 3" key="1">
    <citation type="journal article" date="2010" name="Stand. Genomic Sci.">
        <title>Complete genome sequence of Methanoplanus petrolearius type strain (SEBR 4847).</title>
        <authorList>
            <person name="Brambilla E."/>
            <person name="Djao O.D."/>
            <person name="Daligault H."/>
            <person name="Lapidus A."/>
            <person name="Lucas S."/>
            <person name="Hammon N."/>
            <person name="Nolan M."/>
            <person name="Tice H."/>
            <person name="Cheng J.F."/>
            <person name="Han C."/>
            <person name="Tapia R."/>
            <person name="Goodwin L."/>
            <person name="Pitluck S."/>
            <person name="Liolios K."/>
            <person name="Ivanova N."/>
            <person name="Mavromatis K."/>
            <person name="Mikhailova N."/>
            <person name="Pati A."/>
            <person name="Chen A."/>
            <person name="Palaniappan K."/>
            <person name="Land M."/>
            <person name="Hauser L."/>
            <person name="Chang Y.J."/>
            <person name="Jeffries C.D."/>
            <person name="Rohde M."/>
            <person name="Spring S."/>
            <person name="Sikorski J."/>
            <person name="Goker M."/>
            <person name="Woyke T."/>
            <person name="Bristow J."/>
            <person name="Eisen J.A."/>
            <person name="Markowitz V."/>
            <person name="Hugenholtz P."/>
            <person name="Kyrpides N.C."/>
            <person name="Klenk H.P."/>
        </authorList>
    </citation>
    <scope>NUCLEOTIDE SEQUENCE [LARGE SCALE GENOMIC DNA]</scope>
    <source>
        <strain evidence="3">DSM 11571 / OCM 486 / SEBR 4847</strain>
    </source>
</reference>
<protein>
    <submittedName>
        <fullName evidence="2">Uncharacterized protein</fullName>
    </submittedName>
</protein>
<keyword evidence="1" id="KW-0472">Membrane</keyword>
<evidence type="ECO:0000256" key="1">
    <source>
        <dbReference type="SAM" id="Phobius"/>
    </source>
</evidence>
<dbReference type="GeneID" id="9743501"/>
<evidence type="ECO:0000313" key="3">
    <source>
        <dbReference type="Proteomes" id="UP000006565"/>
    </source>
</evidence>
<name>E1RKF1_METP4</name>
<dbReference type="HOGENOM" id="CLU_160442_0_0_2"/>
<feature type="transmembrane region" description="Helical" evidence="1">
    <location>
        <begin position="89"/>
        <end position="108"/>
    </location>
</feature>
<feature type="transmembrane region" description="Helical" evidence="1">
    <location>
        <begin position="15"/>
        <end position="33"/>
    </location>
</feature>
<organism evidence="2 3">
    <name type="scientific">Methanolacinia petrolearia (strain DSM 11571 / OCM 486 / SEBR 4847)</name>
    <name type="common">Methanoplanus petrolearius</name>
    <dbReference type="NCBI Taxonomy" id="679926"/>
    <lineage>
        <taxon>Archaea</taxon>
        <taxon>Methanobacteriati</taxon>
        <taxon>Methanobacteriota</taxon>
        <taxon>Stenosarchaea group</taxon>
        <taxon>Methanomicrobia</taxon>
        <taxon>Methanomicrobiales</taxon>
        <taxon>Methanomicrobiaceae</taxon>
        <taxon>Methanolacinia</taxon>
    </lineage>
</organism>